<feature type="domain" description="TonB-dependent transporter Oar-like beta-barrel" evidence="8">
    <location>
        <begin position="240"/>
        <end position="305"/>
    </location>
</feature>
<dbReference type="AlphaFoldDB" id="A0AA86GQW4"/>
<evidence type="ECO:0000313" key="10">
    <source>
        <dbReference type="Proteomes" id="UP000058599"/>
    </source>
</evidence>
<dbReference type="EMBL" id="CP012199">
    <property type="protein sequence ID" value="AMG75920.1"/>
    <property type="molecule type" value="Genomic_DNA"/>
</dbReference>
<comment type="subcellular location">
    <subcellularLocation>
        <location evidence="1">Cell outer membrane</location>
        <topology evidence="1">Multi-pass membrane protein</topology>
    </subcellularLocation>
</comment>
<evidence type="ECO:0000256" key="5">
    <source>
        <dbReference type="ARBA" id="ARBA00023136"/>
    </source>
</evidence>
<evidence type="ECO:0000256" key="1">
    <source>
        <dbReference type="ARBA" id="ARBA00004571"/>
    </source>
</evidence>
<dbReference type="SUPFAM" id="SSF49452">
    <property type="entry name" value="Starch-binding domain-like"/>
    <property type="match status" value="1"/>
</dbReference>
<dbReference type="PANTHER" id="PTHR30069">
    <property type="entry name" value="TONB-DEPENDENT OUTER MEMBRANE RECEPTOR"/>
    <property type="match status" value="1"/>
</dbReference>
<keyword evidence="6" id="KW-0998">Cell outer membrane</keyword>
<keyword evidence="10" id="KW-1185">Reference proteome</keyword>
<keyword evidence="5" id="KW-0472">Membrane</keyword>
<evidence type="ECO:0000313" key="9">
    <source>
        <dbReference type="EMBL" id="AMG75920.1"/>
    </source>
</evidence>
<dbReference type="SUPFAM" id="SSF56935">
    <property type="entry name" value="Porins"/>
    <property type="match status" value="1"/>
</dbReference>
<dbReference type="Pfam" id="PF25183">
    <property type="entry name" value="OMP_b-brl_4"/>
    <property type="match status" value="2"/>
</dbReference>
<dbReference type="Gene3D" id="2.40.170.20">
    <property type="entry name" value="TonB-dependent receptor, beta-barrel domain"/>
    <property type="match status" value="1"/>
</dbReference>
<reference evidence="9 10" key="1">
    <citation type="journal article" date="2016" name="BMC Genomics">
        <title>Genomic analysis of the nitrate-respiring Sphingopyxis granuli (formerly Sphingomonas macrogoltabida) strain TFA.</title>
        <authorList>
            <person name="Garcia-Romero I."/>
            <person name="Perez-Pulido A.J."/>
            <person name="Gonzalez-Flores Y.E."/>
            <person name="Reyes-Ramirez F."/>
            <person name="Santero E."/>
            <person name="Floriano B."/>
        </authorList>
    </citation>
    <scope>NUCLEOTIDE SEQUENCE [LARGE SCALE GENOMIC DNA]</scope>
    <source>
        <strain evidence="9 10">TFA</strain>
    </source>
</reference>
<evidence type="ECO:0000256" key="3">
    <source>
        <dbReference type="ARBA" id="ARBA00022452"/>
    </source>
</evidence>
<dbReference type="InterPro" id="IPR013784">
    <property type="entry name" value="Carb-bd-like_fold"/>
</dbReference>
<proteinExistence type="predicted"/>
<feature type="signal peptide" evidence="7">
    <location>
        <begin position="1"/>
        <end position="21"/>
    </location>
</feature>
<dbReference type="Proteomes" id="UP000058599">
    <property type="component" value="Chromosome"/>
</dbReference>
<dbReference type="GO" id="GO:0030246">
    <property type="term" value="F:carbohydrate binding"/>
    <property type="evidence" value="ECO:0007669"/>
    <property type="project" value="InterPro"/>
</dbReference>
<gene>
    <name evidence="9" type="ORF">SGRAN_3579</name>
</gene>
<dbReference type="InterPro" id="IPR037066">
    <property type="entry name" value="Plug_dom_sf"/>
</dbReference>
<dbReference type="KEGG" id="sgi:SGRAN_3579"/>
<keyword evidence="4" id="KW-0812">Transmembrane</keyword>
<evidence type="ECO:0000256" key="7">
    <source>
        <dbReference type="SAM" id="SignalP"/>
    </source>
</evidence>
<feature type="chain" id="PRO_5041697918" evidence="7">
    <location>
        <begin position="22"/>
        <end position="1068"/>
    </location>
</feature>
<organism evidence="9 10">
    <name type="scientific">Sphingopyxis granuli</name>
    <dbReference type="NCBI Taxonomy" id="267128"/>
    <lineage>
        <taxon>Bacteria</taxon>
        <taxon>Pseudomonadati</taxon>
        <taxon>Pseudomonadota</taxon>
        <taxon>Alphaproteobacteria</taxon>
        <taxon>Sphingomonadales</taxon>
        <taxon>Sphingomonadaceae</taxon>
        <taxon>Sphingopyxis</taxon>
    </lineage>
</organism>
<evidence type="ECO:0000256" key="2">
    <source>
        <dbReference type="ARBA" id="ARBA00022448"/>
    </source>
</evidence>
<dbReference type="InterPro" id="IPR036942">
    <property type="entry name" value="Beta-barrel_TonB_sf"/>
</dbReference>
<dbReference type="InterPro" id="IPR057601">
    <property type="entry name" value="Oar-like_b-barrel"/>
</dbReference>
<evidence type="ECO:0000256" key="4">
    <source>
        <dbReference type="ARBA" id="ARBA00022692"/>
    </source>
</evidence>
<dbReference type="GO" id="GO:0009279">
    <property type="term" value="C:cell outer membrane"/>
    <property type="evidence" value="ECO:0007669"/>
    <property type="project" value="UniProtKB-SubCell"/>
</dbReference>
<accession>A0AA86GQW4</accession>
<feature type="domain" description="TonB-dependent transporter Oar-like beta-barrel" evidence="8">
    <location>
        <begin position="318"/>
        <end position="1003"/>
    </location>
</feature>
<keyword evidence="3" id="KW-1134">Transmembrane beta strand</keyword>
<dbReference type="PANTHER" id="PTHR30069:SF46">
    <property type="entry name" value="OAR PROTEIN"/>
    <property type="match status" value="1"/>
</dbReference>
<evidence type="ECO:0000256" key="6">
    <source>
        <dbReference type="ARBA" id="ARBA00023237"/>
    </source>
</evidence>
<dbReference type="GO" id="GO:0015344">
    <property type="term" value="F:siderophore uptake transmembrane transporter activity"/>
    <property type="evidence" value="ECO:0007669"/>
    <property type="project" value="TreeGrafter"/>
</dbReference>
<keyword evidence="2" id="KW-0813">Transport</keyword>
<dbReference type="RefSeq" id="WP_067185919.1">
    <property type="nucleotide sequence ID" value="NZ_CP012199.1"/>
</dbReference>
<evidence type="ECO:0000259" key="8">
    <source>
        <dbReference type="Pfam" id="PF25183"/>
    </source>
</evidence>
<dbReference type="Gene3D" id="2.60.40.1120">
    <property type="entry name" value="Carboxypeptidase-like, regulatory domain"/>
    <property type="match status" value="1"/>
</dbReference>
<protein>
    <submittedName>
        <fullName evidence="9">Outer membrane protein with a TonB box</fullName>
    </submittedName>
</protein>
<dbReference type="Gene3D" id="2.170.130.10">
    <property type="entry name" value="TonB-dependent receptor, plug domain"/>
    <property type="match status" value="1"/>
</dbReference>
<sequence>MKLRYSIAASLMAISAATVIAAPAQAQQTTSAVRGTVVSATGPVAGADVTVTHVPSGTTQRTTTDGSGNFSANGLRVGGPFTVEISAGGFEPVQVTDLFLEAGQPFRLPIEMQEEAIVVTASALRGTVATSNGPVTALDRTAIEGAASLNRDIRDLARRDPLVSLDLTNSRAIEVAGNNGRLNRFSVDGVQFSDDFGLNNGGLPTARGPVPFDAIEQFSVKVAPYDIAEGDFQGGAVNVVLRSGGNRFHGGAFFSYTDDNLTGSRSRGNNVTLDFDSKQYGGYLSGPIIKDKLFFMLAYERTKESDPFDDGFGPGFANQIPGLTQAVVDLVSQTAQSRYGYDTLGLSPNAVESDEKLIGKLDWNINDKHRASLTYIRNVGTQQSQQNTFTNPPYSLGFQSNGYELGEEVNTGIFELNSNWSSRFSTQVRVSYRDYNRSQTPFGSRDFPQFDVCTDAVSGGSSSTSCTGTSLVFGPDISRHSNALNTENLSVDFTARLDAGDHALRFLAGYTDVTVFNLFLQRSLGHFYFDSIADFLAGNVSRLRYGNAVPSLDPDDAAAQFGTQNYTIGLQDDWQITPDLTLSAGVRYDLFGNDARPPLNPNFLARYGYHNRETFNGRSVVQPRVGFNWKPSDRLIVRGGVGIFAGGTPDVYLSNVFSNTGQLTNSIDIRPSNCATSATCDALTGITSGAITQSVKDYLATNIGSLAAAPTDNIDPNLKLARKLKTSLQVDYEADLGTLGDGWLFGAQFLYDKNIYGYQWTDLRSVPTGAVLPDGRPAYGPFGGSATTNRDLQLTNSKKGRGYFATARFAKSWDFGLSIDGSYTYSNVKDVAAMTSSTSSSNYGNNIFVDPNFAAYGRSLYEFRNQWKFGFDFKREFFGDNETRFSLFGEYRTGRPYSVTMLDNSGGRGAVFGTVGNLGSMALYVPNLNDNSKVDFDTPASEANFNALVSALGLEKYRGRIVPKNSQRSPDFFKVDLHVSQEIPALVGNAKFKLFADVENVLNLIDSDWGALRQVAFPYAASLVEVSCITDGANACAKYLYSEVEAPNTTLVTRQSLYGVRVGVKVNF</sequence>
<dbReference type="Pfam" id="PF13620">
    <property type="entry name" value="CarboxypepD_reg"/>
    <property type="match status" value="1"/>
</dbReference>
<keyword evidence="7" id="KW-0732">Signal</keyword>
<name>A0AA86GQW4_9SPHN</name>
<dbReference type="GO" id="GO:0044718">
    <property type="term" value="P:siderophore transmembrane transport"/>
    <property type="evidence" value="ECO:0007669"/>
    <property type="project" value="TreeGrafter"/>
</dbReference>
<dbReference type="InterPro" id="IPR039426">
    <property type="entry name" value="TonB-dep_rcpt-like"/>
</dbReference>